<organism evidence="1 2">
    <name type="scientific">Cymbomonas tetramitiformis</name>
    <dbReference type="NCBI Taxonomy" id="36881"/>
    <lineage>
        <taxon>Eukaryota</taxon>
        <taxon>Viridiplantae</taxon>
        <taxon>Chlorophyta</taxon>
        <taxon>Pyramimonadophyceae</taxon>
        <taxon>Pyramimonadales</taxon>
        <taxon>Pyramimonadaceae</taxon>
        <taxon>Cymbomonas</taxon>
    </lineage>
</organism>
<proteinExistence type="predicted"/>
<comment type="caution">
    <text evidence="1">The sequence shown here is derived from an EMBL/GenBank/DDBJ whole genome shotgun (WGS) entry which is preliminary data.</text>
</comment>
<feature type="non-terminal residue" evidence="1">
    <location>
        <position position="1"/>
    </location>
</feature>
<sequence length="158" mass="17761">EGLATLLSNCTDTFPDEWDPEDGQTMRWMSLRSKLELLPQLATQTPVEDWQVVIAAPLRLENALPCAAHFQLLQPDPRYRVGQPRGSLTLRQQGYIASNSTICVYSIDMRLPVYLSLLPEGDWEQMGDPVHICGGLSTENAETQLATEIKVRRHSDPE</sequence>
<gene>
    <name evidence="1" type="ORF">CYMTET_35874</name>
</gene>
<dbReference type="AlphaFoldDB" id="A0AAE0KN88"/>
<feature type="non-terminal residue" evidence="1">
    <location>
        <position position="158"/>
    </location>
</feature>
<reference evidence="1 2" key="1">
    <citation type="journal article" date="2015" name="Genome Biol. Evol.">
        <title>Comparative Genomics of a Bacterivorous Green Alga Reveals Evolutionary Causalities and Consequences of Phago-Mixotrophic Mode of Nutrition.</title>
        <authorList>
            <person name="Burns J.A."/>
            <person name="Paasch A."/>
            <person name="Narechania A."/>
            <person name="Kim E."/>
        </authorList>
    </citation>
    <scope>NUCLEOTIDE SEQUENCE [LARGE SCALE GENOMIC DNA]</scope>
    <source>
        <strain evidence="1 2">PLY_AMNH</strain>
    </source>
</reference>
<keyword evidence="2" id="KW-1185">Reference proteome</keyword>
<protein>
    <submittedName>
        <fullName evidence="1">Uncharacterized protein</fullName>
    </submittedName>
</protein>
<evidence type="ECO:0000313" key="1">
    <source>
        <dbReference type="EMBL" id="KAK3254928.1"/>
    </source>
</evidence>
<evidence type="ECO:0000313" key="2">
    <source>
        <dbReference type="Proteomes" id="UP001190700"/>
    </source>
</evidence>
<name>A0AAE0KN88_9CHLO</name>
<dbReference type="Proteomes" id="UP001190700">
    <property type="component" value="Unassembled WGS sequence"/>
</dbReference>
<dbReference type="EMBL" id="LGRX02023030">
    <property type="protein sequence ID" value="KAK3254928.1"/>
    <property type="molecule type" value="Genomic_DNA"/>
</dbReference>
<accession>A0AAE0KN88</accession>